<dbReference type="Gene3D" id="3.10.590.10">
    <property type="entry name" value="ph1033 like domains"/>
    <property type="match status" value="1"/>
</dbReference>
<proteinExistence type="inferred from homology"/>
<evidence type="ECO:0000313" key="5">
    <source>
        <dbReference type="Proteomes" id="UP001141552"/>
    </source>
</evidence>
<comment type="caution">
    <text evidence="4">The sequence shown here is derived from an EMBL/GenBank/DDBJ whole genome shotgun (WGS) entry which is preliminary data.</text>
</comment>
<reference evidence="4" key="2">
    <citation type="journal article" date="2023" name="Plants (Basel)">
        <title>Annotation of the Turnera subulata (Passifloraceae) Draft Genome Reveals the S-Locus Evolved after the Divergence of Turneroideae from Passifloroideae in a Stepwise Manner.</title>
        <authorList>
            <person name="Henning P.M."/>
            <person name="Roalson E.H."/>
            <person name="Mir W."/>
            <person name="McCubbin A.G."/>
            <person name="Shore J.S."/>
        </authorList>
    </citation>
    <scope>NUCLEOTIDE SEQUENCE</scope>
    <source>
        <strain evidence="4">F60SS</strain>
    </source>
</reference>
<name>A0A9Q0GEC5_9ROSI</name>
<feature type="compositionally biased region" description="Low complexity" evidence="2">
    <location>
        <begin position="202"/>
        <end position="213"/>
    </location>
</feature>
<dbReference type="GO" id="GO:0005737">
    <property type="term" value="C:cytoplasm"/>
    <property type="evidence" value="ECO:0007669"/>
    <property type="project" value="TreeGrafter"/>
</dbReference>
<dbReference type="CDD" id="cd21134">
    <property type="entry name" value="YTH"/>
    <property type="match status" value="1"/>
</dbReference>
<dbReference type="GO" id="GO:0061157">
    <property type="term" value="P:mRNA destabilization"/>
    <property type="evidence" value="ECO:0007669"/>
    <property type="project" value="TreeGrafter"/>
</dbReference>
<feature type="domain" description="YTH" evidence="3">
    <location>
        <begin position="353"/>
        <end position="494"/>
    </location>
</feature>
<reference evidence="4" key="1">
    <citation type="submission" date="2022-02" db="EMBL/GenBank/DDBJ databases">
        <authorList>
            <person name="Henning P.M."/>
            <person name="McCubbin A.G."/>
            <person name="Shore J.S."/>
        </authorList>
    </citation>
    <scope>NUCLEOTIDE SEQUENCE</scope>
    <source>
        <strain evidence="4">F60SS</strain>
        <tissue evidence="4">Leaves</tissue>
    </source>
</reference>
<keyword evidence="1" id="KW-0694">RNA-binding</keyword>
<feature type="compositionally biased region" description="Polar residues" evidence="2">
    <location>
        <begin position="40"/>
        <end position="49"/>
    </location>
</feature>
<dbReference type="PROSITE" id="PS50882">
    <property type="entry name" value="YTH"/>
    <property type="match status" value="1"/>
</dbReference>
<evidence type="ECO:0000313" key="4">
    <source>
        <dbReference type="EMBL" id="KAJ4847267.1"/>
    </source>
</evidence>
<accession>A0A9Q0GEC5</accession>
<evidence type="ECO:0000256" key="2">
    <source>
        <dbReference type="SAM" id="MobiDB-lite"/>
    </source>
</evidence>
<dbReference type="AlphaFoldDB" id="A0A9Q0GEC5"/>
<feature type="compositionally biased region" description="Basic and acidic residues" evidence="2">
    <location>
        <begin position="1"/>
        <end position="11"/>
    </location>
</feature>
<keyword evidence="5" id="KW-1185">Reference proteome</keyword>
<dbReference type="Proteomes" id="UP001141552">
    <property type="component" value="Unassembled WGS sequence"/>
</dbReference>
<feature type="region of interest" description="Disordered" evidence="2">
    <location>
        <begin position="191"/>
        <end position="229"/>
    </location>
</feature>
<protein>
    <recommendedName>
        <fullName evidence="1">YTH domain-containing family protein</fullName>
    </recommendedName>
</protein>
<evidence type="ECO:0000259" key="3">
    <source>
        <dbReference type="PROSITE" id="PS50882"/>
    </source>
</evidence>
<comment type="similarity">
    <text evidence="1">Belongs to the YTHDF family.</text>
</comment>
<dbReference type="GO" id="GO:1990247">
    <property type="term" value="F:N6-methyladenosine-containing RNA reader activity"/>
    <property type="evidence" value="ECO:0007669"/>
    <property type="project" value="UniProtKB-UniRule"/>
</dbReference>
<dbReference type="PANTHER" id="PTHR12357:SF95">
    <property type="entry name" value="YTH DOMAIN-CONTAINING FAMILY PROTEIN"/>
    <property type="match status" value="1"/>
</dbReference>
<dbReference type="OrthoDB" id="842156at2759"/>
<dbReference type="PANTHER" id="PTHR12357">
    <property type="entry name" value="YTH YT521-B HOMOLOGY DOMAIN-CONTAINING"/>
    <property type="match status" value="1"/>
</dbReference>
<dbReference type="InterPro" id="IPR007275">
    <property type="entry name" value="YTH_domain"/>
</dbReference>
<dbReference type="EMBL" id="JAKUCV010001217">
    <property type="protein sequence ID" value="KAJ4847267.1"/>
    <property type="molecule type" value="Genomic_DNA"/>
</dbReference>
<sequence>MANQTKLEKPESVPAGVAAGPVSKLADEKTAAGKDGIPSDLTSTVASSEDSTRTKGEGDATFTVKCETDQPTVAQPGFYGAPTNSYSYYYPGYSGPFAQLDEHGYFQPDASQAGMQPENGSMVYYMPGYNPYASGAVVGVDGQSVGQQPYFHTSGYIQHPVSYGSEAVPCYSWDSTYVGDVSNVNAGFGNGKSRPSSTAYSKSNGLNTTKTNGGNIGGKYSRPAYTQPVRPLNKVSPLGSDYSGGLSKGYQPIAKFSSFNGQKQGYFSHNGTINNRQNGQNGRMWWNGDYRSKPRDNFVRNNDFENTNELIRGPRAFNRNAPLNTASKKEDLGVMVNREQYNLPDFETEYVNAKFYVIKSYSEDDVHKSIKYDVWASTPNGNKKLDAAFRNAEEISSQTGKTCPIFLFFSVNRSGQFVGLAEMVGQVDFDKDMDFWQLDKWNGFFPVKWHVVKDIPNNQLRHIVLENNEGHPVTFSRDTQEIGLKQGLEMLNIFKTYSSKTSLLDDFSFYESREKSANSKKTNKLATLRMDLYENNGNSPDTPVNYEDGVINKQANSLPSLVNLTKNLSLNDYNPKSSSVKKIANAVPAVAAP</sequence>
<gene>
    <name evidence="4" type="ORF">Tsubulata_035596</name>
</gene>
<organism evidence="4 5">
    <name type="scientific">Turnera subulata</name>
    <dbReference type="NCBI Taxonomy" id="218843"/>
    <lineage>
        <taxon>Eukaryota</taxon>
        <taxon>Viridiplantae</taxon>
        <taxon>Streptophyta</taxon>
        <taxon>Embryophyta</taxon>
        <taxon>Tracheophyta</taxon>
        <taxon>Spermatophyta</taxon>
        <taxon>Magnoliopsida</taxon>
        <taxon>eudicotyledons</taxon>
        <taxon>Gunneridae</taxon>
        <taxon>Pentapetalae</taxon>
        <taxon>rosids</taxon>
        <taxon>fabids</taxon>
        <taxon>Malpighiales</taxon>
        <taxon>Passifloraceae</taxon>
        <taxon>Turnera</taxon>
    </lineage>
</organism>
<feature type="region of interest" description="Disordered" evidence="2">
    <location>
        <begin position="1"/>
        <end position="59"/>
    </location>
</feature>
<dbReference type="Pfam" id="PF04146">
    <property type="entry name" value="YTH"/>
    <property type="match status" value="1"/>
</dbReference>
<dbReference type="InterPro" id="IPR045168">
    <property type="entry name" value="YTH_prot"/>
</dbReference>
<comment type="function">
    <text evidence="1">Specifically recognizes and binds N6-methyladenosine (m6A)-containing RNAs, and regulates mRNA stability. M6A is a modification present at internal sites of mRNAs and some non-coding RNAs and plays a role in mRNA stability and processing.</text>
</comment>
<dbReference type="GO" id="GO:0003729">
    <property type="term" value="F:mRNA binding"/>
    <property type="evidence" value="ECO:0007669"/>
    <property type="project" value="UniProtKB-UniRule"/>
</dbReference>
<evidence type="ECO:0000256" key="1">
    <source>
        <dbReference type="RuleBase" id="RU369095"/>
    </source>
</evidence>